<dbReference type="Proteomes" id="UP000242367">
    <property type="component" value="Unassembled WGS sequence"/>
</dbReference>
<comment type="caution">
    <text evidence="7">The sequence shown here is derived from an EMBL/GenBank/DDBJ whole genome shotgun (WGS) entry which is preliminary data.</text>
</comment>
<dbReference type="PROSITE" id="PS00108">
    <property type="entry name" value="PROTEIN_KINASE_ST"/>
    <property type="match status" value="1"/>
</dbReference>
<name>A0A2P4UQH1_9ACTN</name>
<protein>
    <submittedName>
        <fullName evidence="7">Serine/threonine-protein kinase AfsK</fullName>
        <ecNumber evidence="7">2.7.11.1</ecNumber>
    </submittedName>
</protein>
<evidence type="ECO:0000313" key="7">
    <source>
        <dbReference type="EMBL" id="POM27279.1"/>
    </source>
</evidence>
<dbReference type="InterPro" id="IPR011009">
    <property type="entry name" value="Kinase-like_dom_sf"/>
</dbReference>
<keyword evidence="8" id="KW-1185">Reference proteome</keyword>
<evidence type="ECO:0000256" key="3">
    <source>
        <dbReference type="ARBA" id="ARBA00022777"/>
    </source>
</evidence>
<evidence type="ECO:0000256" key="4">
    <source>
        <dbReference type="ARBA" id="ARBA00022840"/>
    </source>
</evidence>
<proteinExistence type="predicted"/>
<feature type="domain" description="Protein kinase" evidence="6">
    <location>
        <begin position="18"/>
        <end position="266"/>
    </location>
</feature>
<feature type="region of interest" description="Disordered" evidence="5">
    <location>
        <begin position="270"/>
        <end position="320"/>
    </location>
</feature>
<dbReference type="CDD" id="cd14014">
    <property type="entry name" value="STKc_PknB_like"/>
    <property type="match status" value="1"/>
</dbReference>
<keyword evidence="3 7" id="KW-0418">Kinase</keyword>
<dbReference type="AlphaFoldDB" id="A0A2P4UQH1"/>
<dbReference type="Gene3D" id="3.30.200.20">
    <property type="entry name" value="Phosphorylase Kinase, domain 1"/>
    <property type="match status" value="1"/>
</dbReference>
<dbReference type="InterPro" id="IPR008271">
    <property type="entry name" value="Ser/Thr_kinase_AS"/>
</dbReference>
<dbReference type="InterPro" id="IPR000719">
    <property type="entry name" value="Prot_kinase_dom"/>
</dbReference>
<dbReference type="EC" id="2.7.11.1" evidence="7"/>
<dbReference type="PANTHER" id="PTHR43289">
    <property type="entry name" value="MITOGEN-ACTIVATED PROTEIN KINASE KINASE KINASE 20-RELATED"/>
    <property type="match status" value="1"/>
</dbReference>
<dbReference type="EMBL" id="MTBP01000001">
    <property type="protein sequence ID" value="POM27279.1"/>
    <property type="molecule type" value="Genomic_DNA"/>
</dbReference>
<evidence type="ECO:0000259" key="6">
    <source>
        <dbReference type="PROSITE" id="PS50011"/>
    </source>
</evidence>
<feature type="region of interest" description="Disordered" evidence="5">
    <location>
        <begin position="352"/>
        <end position="442"/>
    </location>
</feature>
<dbReference type="GO" id="GO:0005524">
    <property type="term" value="F:ATP binding"/>
    <property type="evidence" value="ECO:0007669"/>
    <property type="project" value="UniProtKB-KW"/>
</dbReference>
<evidence type="ECO:0000256" key="1">
    <source>
        <dbReference type="ARBA" id="ARBA00022679"/>
    </source>
</evidence>
<keyword evidence="4" id="KW-0067">ATP-binding</keyword>
<dbReference type="RefSeq" id="WP_103562119.1">
    <property type="nucleotide sequence ID" value="NZ_MTBP01000001.1"/>
</dbReference>
<gene>
    <name evidence="7" type="primary">afsK_6</name>
    <name evidence="7" type="ORF">BTM25_16900</name>
</gene>
<feature type="compositionally biased region" description="Basic and acidic residues" evidence="5">
    <location>
        <begin position="397"/>
        <end position="408"/>
    </location>
</feature>
<keyword evidence="1 7" id="KW-0808">Transferase</keyword>
<dbReference type="PROSITE" id="PS50011">
    <property type="entry name" value="PROTEIN_KINASE_DOM"/>
    <property type="match status" value="1"/>
</dbReference>
<dbReference type="Gene3D" id="1.10.510.10">
    <property type="entry name" value="Transferase(Phosphotransferase) domain 1"/>
    <property type="match status" value="1"/>
</dbReference>
<dbReference type="GO" id="GO:0004674">
    <property type="term" value="F:protein serine/threonine kinase activity"/>
    <property type="evidence" value="ECO:0007669"/>
    <property type="project" value="UniProtKB-EC"/>
</dbReference>
<dbReference type="PANTHER" id="PTHR43289:SF34">
    <property type="entry name" value="SERINE_THREONINE-PROTEIN KINASE YBDM-RELATED"/>
    <property type="match status" value="1"/>
</dbReference>
<reference evidence="7 8" key="1">
    <citation type="journal article" date="2017" name="Chemistry">
        <title>Isolation, Biosynthesis and Chemical Modifications of Rubterolones A-F: Rare Tropolone Alkaloids from Actinomadura sp. 5-2.</title>
        <authorList>
            <person name="Guo H."/>
            <person name="Benndorf R."/>
            <person name="Leichnitz D."/>
            <person name="Klassen J.L."/>
            <person name="Vollmers J."/>
            <person name="Gorls H."/>
            <person name="Steinacker M."/>
            <person name="Weigel C."/>
            <person name="Dahse H.M."/>
            <person name="Kaster A.K."/>
            <person name="de Beer Z.W."/>
            <person name="Poulsen M."/>
            <person name="Beemelmanns C."/>
        </authorList>
    </citation>
    <scope>NUCLEOTIDE SEQUENCE [LARGE SCALE GENOMIC DNA]</scope>
    <source>
        <strain evidence="7 8">5-2</strain>
    </source>
</reference>
<sequence>MPDAHPLRAGDPGRLGGYEVLGRLGEGGQGAVFLGRRAGATDGDYVAVKLLHADLSGDDTARSRFVRELAVAKRVARFCTAQVLDADVAGDQPYIVSEYVPGQSLHRLVQQDGPRSGGALERLAISTLTALTAIHQAGIVHRDLKPHNVMMGPDGPRVIDFGVARALGAAGETQNVGTPAYMAPEHFTGAPVGPAADMFAWGTTMVFAANGRPAFGNDDLAAVMHRILTGEPDLGALPEPLRSVVTACLAKEPERRPSAREAQERLVGAASGNDVPAPPPPFPFAPPEPPAAVPSGGALPGVTDPATRPGPPGPVPATGAGRRKIVRLAPVFAGAAVAAVLAGGAVWAATGRGGDEGGPSAATSQDGQATGGSAATATGAGRATTRPTAAGRTPKARPSDGPRTPDGKKPKRGPGGRPSATATGGGGGGGSRPAPEPPNKYTARQACGSGYGVLRTMAVSGGTAYLLYSSATGKNCAVTMKTSSVGKKSPVSVWLQKQGGSQVTDSGSYAWYAGPVYVAAKNVCVRFGGNGRTSGWGNCGS</sequence>
<feature type="compositionally biased region" description="Pro residues" evidence="5">
    <location>
        <begin position="276"/>
        <end position="292"/>
    </location>
</feature>
<evidence type="ECO:0000256" key="2">
    <source>
        <dbReference type="ARBA" id="ARBA00022741"/>
    </source>
</evidence>
<keyword evidence="2" id="KW-0547">Nucleotide-binding</keyword>
<accession>A0A2P4UQH1</accession>
<evidence type="ECO:0000313" key="8">
    <source>
        <dbReference type="Proteomes" id="UP000242367"/>
    </source>
</evidence>
<dbReference type="SUPFAM" id="SSF56112">
    <property type="entry name" value="Protein kinase-like (PK-like)"/>
    <property type="match status" value="1"/>
</dbReference>
<evidence type="ECO:0000256" key="5">
    <source>
        <dbReference type="SAM" id="MobiDB-lite"/>
    </source>
</evidence>
<feature type="compositionally biased region" description="Low complexity" evidence="5">
    <location>
        <begin position="371"/>
        <end position="393"/>
    </location>
</feature>
<dbReference type="SMART" id="SM00220">
    <property type="entry name" value="S_TKc"/>
    <property type="match status" value="1"/>
</dbReference>
<organism evidence="7 8">
    <name type="scientific">Actinomadura rubteroloni</name>
    <dbReference type="NCBI Taxonomy" id="1926885"/>
    <lineage>
        <taxon>Bacteria</taxon>
        <taxon>Bacillati</taxon>
        <taxon>Actinomycetota</taxon>
        <taxon>Actinomycetes</taxon>
        <taxon>Streptosporangiales</taxon>
        <taxon>Thermomonosporaceae</taxon>
        <taxon>Actinomadura</taxon>
    </lineage>
</organism>
<dbReference type="Pfam" id="PF00069">
    <property type="entry name" value="Pkinase"/>
    <property type="match status" value="1"/>
</dbReference>